<evidence type="ECO:0000256" key="1">
    <source>
        <dbReference type="ARBA" id="ARBA00022741"/>
    </source>
</evidence>
<dbReference type="STRING" id="888268.A0A1E5W307"/>
<sequence>MASAGSCRRMADASVVTLMDGYFEIFGYWNDNFLGGDDFDERTVDYFVELIKTKHGKDISQDRIALRKLRTACERAKKALRSQHHVQVSVESLFEGVDFSEPLSRPKFEELNEDLFRKLIAMVERVMVETELEKNKSKIDEVVLVGGSTMIPKIQELIKAYFDGKELNIRVKPDEAVALGAAIRVQFF</sequence>
<dbReference type="Proteomes" id="UP000095767">
    <property type="component" value="Unassembled WGS sequence"/>
</dbReference>
<dbReference type="OrthoDB" id="687450at2759"/>
<dbReference type="EMBL" id="LWDX02022719">
    <property type="protein sequence ID" value="OEL31769.1"/>
    <property type="molecule type" value="Genomic_DNA"/>
</dbReference>
<evidence type="ECO:0000256" key="2">
    <source>
        <dbReference type="ARBA" id="ARBA00022840"/>
    </source>
</evidence>
<organism evidence="3 4">
    <name type="scientific">Dichanthelium oligosanthes</name>
    <dbReference type="NCBI Taxonomy" id="888268"/>
    <lineage>
        <taxon>Eukaryota</taxon>
        <taxon>Viridiplantae</taxon>
        <taxon>Streptophyta</taxon>
        <taxon>Embryophyta</taxon>
        <taxon>Tracheophyta</taxon>
        <taxon>Spermatophyta</taxon>
        <taxon>Magnoliopsida</taxon>
        <taxon>Liliopsida</taxon>
        <taxon>Poales</taxon>
        <taxon>Poaceae</taxon>
        <taxon>PACMAD clade</taxon>
        <taxon>Panicoideae</taxon>
        <taxon>Panicodae</taxon>
        <taxon>Paniceae</taxon>
        <taxon>Dichantheliinae</taxon>
        <taxon>Dichanthelium</taxon>
    </lineage>
</organism>
<proteinExistence type="predicted"/>
<dbReference type="Pfam" id="PF00012">
    <property type="entry name" value="HSP70"/>
    <property type="match status" value="1"/>
</dbReference>
<dbReference type="AlphaFoldDB" id="A0A1E5W307"/>
<dbReference type="PRINTS" id="PR00301">
    <property type="entry name" value="HEATSHOCK70"/>
</dbReference>
<dbReference type="PROSITE" id="PS01036">
    <property type="entry name" value="HSP70_3"/>
    <property type="match status" value="1"/>
</dbReference>
<dbReference type="InterPro" id="IPR013126">
    <property type="entry name" value="Hsp_70_fam"/>
</dbReference>
<evidence type="ECO:0000313" key="4">
    <source>
        <dbReference type="Proteomes" id="UP000095767"/>
    </source>
</evidence>
<dbReference type="PANTHER" id="PTHR19375">
    <property type="entry name" value="HEAT SHOCK PROTEIN 70KDA"/>
    <property type="match status" value="1"/>
</dbReference>
<dbReference type="Gene3D" id="3.30.420.40">
    <property type="match status" value="2"/>
</dbReference>
<gene>
    <name evidence="3" type="ORF">BAE44_0007216</name>
</gene>
<dbReference type="GO" id="GO:0005524">
    <property type="term" value="F:ATP binding"/>
    <property type="evidence" value="ECO:0007669"/>
    <property type="project" value="UniProtKB-KW"/>
</dbReference>
<dbReference type="GO" id="GO:0140662">
    <property type="term" value="F:ATP-dependent protein folding chaperone"/>
    <property type="evidence" value="ECO:0007669"/>
    <property type="project" value="InterPro"/>
</dbReference>
<reference evidence="3 4" key="1">
    <citation type="submission" date="2016-09" db="EMBL/GenBank/DDBJ databases">
        <title>The draft genome of Dichanthelium oligosanthes: A C3 panicoid grass species.</title>
        <authorList>
            <person name="Studer A.J."/>
            <person name="Schnable J.C."/>
            <person name="Brutnell T.P."/>
        </authorList>
    </citation>
    <scope>NUCLEOTIDE SEQUENCE [LARGE SCALE GENOMIC DNA]</scope>
    <source>
        <strain evidence="4">cv. Kellogg 1175</strain>
        <tissue evidence="3">Leaf</tissue>
    </source>
</reference>
<dbReference type="Gene3D" id="3.90.640.10">
    <property type="entry name" value="Actin, Chain A, domain 4"/>
    <property type="match status" value="1"/>
</dbReference>
<keyword evidence="4" id="KW-1185">Reference proteome</keyword>
<dbReference type="InterPro" id="IPR018181">
    <property type="entry name" value="Heat_shock_70_CS"/>
</dbReference>
<keyword evidence="1" id="KW-0547">Nucleotide-binding</keyword>
<dbReference type="InterPro" id="IPR043129">
    <property type="entry name" value="ATPase_NBD"/>
</dbReference>
<dbReference type="SUPFAM" id="SSF53067">
    <property type="entry name" value="Actin-like ATPase domain"/>
    <property type="match status" value="1"/>
</dbReference>
<evidence type="ECO:0000313" key="3">
    <source>
        <dbReference type="EMBL" id="OEL31769.1"/>
    </source>
</evidence>
<comment type="caution">
    <text evidence="3">The sequence shown here is derived from an EMBL/GenBank/DDBJ whole genome shotgun (WGS) entry which is preliminary data.</text>
</comment>
<accession>A0A1E5W307</accession>
<dbReference type="FunFam" id="3.90.640.10:FF:000002">
    <property type="entry name" value="Heat shock 70 kDa"/>
    <property type="match status" value="1"/>
</dbReference>
<name>A0A1E5W307_9POAL</name>
<protein>
    <submittedName>
        <fullName evidence="3">Luminal-binding protein 5</fullName>
    </submittedName>
</protein>
<keyword evidence="2" id="KW-0067">ATP-binding</keyword>